<gene>
    <name evidence="3" type="ORF">COT99_02360</name>
</gene>
<dbReference type="EMBL" id="PFAR01000027">
    <property type="protein sequence ID" value="PIR93159.1"/>
    <property type="molecule type" value="Genomic_DNA"/>
</dbReference>
<accession>A0A2H0V3Z8</accession>
<dbReference type="Pfam" id="PF22725">
    <property type="entry name" value="GFO_IDH_MocA_C3"/>
    <property type="match status" value="1"/>
</dbReference>
<dbReference type="InterPro" id="IPR055170">
    <property type="entry name" value="GFO_IDH_MocA-like_dom"/>
</dbReference>
<dbReference type="InterPro" id="IPR000683">
    <property type="entry name" value="Gfo/Idh/MocA-like_OxRdtase_N"/>
</dbReference>
<evidence type="ECO:0000259" key="1">
    <source>
        <dbReference type="Pfam" id="PF01408"/>
    </source>
</evidence>
<dbReference type="SUPFAM" id="SSF55347">
    <property type="entry name" value="Glyceraldehyde-3-phosphate dehydrogenase-like, C-terminal domain"/>
    <property type="match status" value="1"/>
</dbReference>
<dbReference type="Pfam" id="PF01408">
    <property type="entry name" value="GFO_IDH_MocA"/>
    <property type="match status" value="1"/>
</dbReference>
<sequence>MNKEDLKFLQIGLGSMGKRRIRNLLFNGIKPGQIVGVDIRPDREKEALSKYGIKTYPDFQYALKDFEPDAVLISPPPDAHQEHFLYAARNKKHFFVEHTTTNNGYPELFSLLDGNFVAAPSCSWRFSSAVKKMKELVDSGSIGKILSFQYYMGQYLPDWHPWENYRDVYFSKKETGACREMFTFELIWLLDLIQSYPKEISGINAKLSDLDMDADDFYSANIKFQNGITGDIVIEVIAHAPLRTLRLIGSEGILQWEWQEHKIKLYQAANKAWQDISFPAGSIEPNYVVSEEMYQEEIKMFLDAILGKAKYPFTFQENQRILNIIFALEKSVREGKVINL</sequence>
<evidence type="ECO:0008006" key="5">
    <source>
        <dbReference type="Google" id="ProtNLM"/>
    </source>
</evidence>
<dbReference type="Gene3D" id="3.30.360.10">
    <property type="entry name" value="Dihydrodipicolinate Reductase, domain 2"/>
    <property type="match status" value="1"/>
</dbReference>
<evidence type="ECO:0000259" key="2">
    <source>
        <dbReference type="Pfam" id="PF22725"/>
    </source>
</evidence>
<protein>
    <recommendedName>
        <fullName evidence="5">Gfo/Idh/MocA family oxidoreductase</fullName>
    </recommendedName>
</protein>
<evidence type="ECO:0000313" key="4">
    <source>
        <dbReference type="Proteomes" id="UP000228626"/>
    </source>
</evidence>
<organism evidence="3 4">
    <name type="scientific">Candidatus Falkowbacteria bacterium CG10_big_fil_rev_8_21_14_0_10_43_10</name>
    <dbReference type="NCBI Taxonomy" id="1974567"/>
    <lineage>
        <taxon>Bacteria</taxon>
        <taxon>Candidatus Falkowiibacteriota</taxon>
    </lineage>
</organism>
<name>A0A2H0V3Z8_9BACT</name>
<dbReference type="Proteomes" id="UP000228626">
    <property type="component" value="Unassembled WGS sequence"/>
</dbReference>
<dbReference type="GO" id="GO:0000166">
    <property type="term" value="F:nucleotide binding"/>
    <property type="evidence" value="ECO:0007669"/>
    <property type="project" value="InterPro"/>
</dbReference>
<dbReference type="InterPro" id="IPR036291">
    <property type="entry name" value="NAD(P)-bd_dom_sf"/>
</dbReference>
<dbReference type="PANTHER" id="PTHR43377">
    <property type="entry name" value="BILIVERDIN REDUCTASE A"/>
    <property type="match status" value="1"/>
</dbReference>
<feature type="domain" description="GFO/IDH/MocA-like oxidoreductase" evidence="2">
    <location>
        <begin position="130"/>
        <end position="254"/>
    </location>
</feature>
<evidence type="ECO:0000313" key="3">
    <source>
        <dbReference type="EMBL" id="PIR93159.1"/>
    </source>
</evidence>
<comment type="caution">
    <text evidence="3">The sequence shown here is derived from an EMBL/GenBank/DDBJ whole genome shotgun (WGS) entry which is preliminary data.</text>
</comment>
<dbReference type="Gene3D" id="3.40.50.720">
    <property type="entry name" value="NAD(P)-binding Rossmann-like Domain"/>
    <property type="match status" value="1"/>
</dbReference>
<dbReference type="PANTHER" id="PTHR43377:SF1">
    <property type="entry name" value="BILIVERDIN REDUCTASE A"/>
    <property type="match status" value="1"/>
</dbReference>
<feature type="domain" description="Gfo/Idh/MocA-like oxidoreductase N-terminal" evidence="1">
    <location>
        <begin position="7"/>
        <end position="98"/>
    </location>
</feature>
<dbReference type="SUPFAM" id="SSF51735">
    <property type="entry name" value="NAD(P)-binding Rossmann-fold domains"/>
    <property type="match status" value="1"/>
</dbReference>
<dbReference type="InterPro" id="IPR051450">
    <property type="entry name" value="Gfo/Idh/MocA_Oxidoreductases"/>
</dbReference>
<reference evidence="4" key="1">
    <citation type="submission" date="2017-09" db="EMBL/GenBank/DDBJ databases">
        <title>Depth-based differentiation of microbial function through sediment-hosted aquifers and enrichment of novel symbionts in the deep terrestrial subsurface.</title>
        <authorList>
            <person name="Probst A.J."/>
            <person name="Ladd B."/>
            <person name="Jarett J.K."/>
            <person name="Geller-Mcgrath D.E."/>
            <person name="Sieber C.M.K."/>
            <person name="Emerson J.B."/>
            <person name="Anantharaman K."/>
            <person name="Thomas B.C."/>
            <person name="Malmstrom R."/>
            <person name="Stieglmeier M."/>
            <person name="Klingl A."/>
            <person name="Woyke T."/>
            <person name="Ryan C.M."/>
            <person name="Banfield J.F."/>
        </authorList>
    </citation>
    <scope>NUCLEOTIDE SEQUENCE [LARGE SCALE GENOMIC DNA]</scope>
</reference>
<dbReference type="AlphaFoldDB" id="A0A2H0V3Z8"/>
<proteinExistence type="predicted"/>